<organism evidence="1 2">
    <name type="scientific">Yinghuangia aomiensis</name>
    <dbReference type="NCBI Taxonomy" id="676205"/>
    <lineage>
        <taxon>Bacteria</taxon>
        <taxon>Bacillati</taxon>
        <taxon>Actinomycetota</taxon>
        <taxon>Actinomycetes</taxon>
        <taxon>Kitasatosporales</taxon>
        <taxon>Streptomycetaceae</taxon>
        <taxon>Yinghuangia</taxon>
    </lineage>
</organism>
<gene>
    <name evidence="1" type="ORF">GCM10023205_46030</name>
</gene>
<name>A0ABP9HMS8_9ACTN</name>
<dbReference type="InterPro" id="IPR011009">
    <property type="entry name" value="Kinase-like_dom_sf"/>
</dbReference>
<reference evidence="2" key="1">
    <citation type="journal article" date="2019" name="Int. J. Syst. Evol. Microbiol.">
        <title>The Global Catalogue of Microorganisms (GCM) 10K type strain sequencing project: providing services to taxonomists for standard genome sequencing and annotation.</title>
        <authorList>
            <consortium name="The Broad Institute Genomics Platform"/>
            <consortium name="The Broad Institute Genome Sequencing Center for Infectious Disease"/>
            <person name="Wu L."/>
            <person name="Ma J."/>
        </authorList>
    </citation>
    <scope>NUCLEOTIDE SEQUENCE [LARGE SCALE GENOMIC DNA]</scope>
    <source>
        <strain evidence="2">JCM 17986</strain>
    </source>
</reference>
<comment type="caution">
    <text evidence="1">The sequence shown here is derived from an EMBL/GenBank/DDBJ whole genome shotgun (WGS) entry which is preliminary data.</text>
</comment>
<evidence type="ECO:0000313" key="2">
    <source>
        <dbReference type="Proteomes" id="UP001500466"/>
    </source>
</evidence>
<sequence length="433" mass="48338">MAADAETIDPRDAERLYRQALVRTSMGSRRSKSGANNSNVPINGLCIRIAKNNDWVPMTQSPYSESVIHHLLENLRGDVPSLLYTDPHGRFMIQKWEQVQQLSRFATDPGTRRQNYDRIPRRYFERVAHLWRRIQEIPVVTPADARLPSALGTMLEKFGPPDSNPPAHMPATHAEYNDLVARDVAARFQMIREINPECVDYMAGRFGYPEHPERYVESALENMAETPLALAHADLHSQNLGVKNGRDWEPFFFDLESVGPMPPCRAVATVIVGGDDLSESKTSEIIAVHEQAAPRHLQTNFRRDVQAWVQANAIQTAIQRFQNTVEAVERNAGRSSLGLVVAKQAPWLAFRVNSVSGFWGAPRVDEKFVADTLRTAAEICGSGKKSSLAVAYGFGPALGTRTTLAVTPDRRPAPPPAQRYQRAPTLGLRLSRM</sequence>
<accession>A0ABP9HMS8</accession>
<dbReference type="RefSeq" id="WP_345677511.1">
    <property type="nucleotide sequence ID" value="NZ_BAABHS010000016.1"/>
</dbReference>
<dbReference type="SUPFAM" id="SSF56112">
    <property type="entry name" value="Protein kinase-like (PK-like)"/>
    <property type="match status" value="1"/>
</dbReference>
<evidence type="ECO:0008006" key="3">
    <source>
        <dbReference type="Google" id="ProtNLM"/>
    </source>
</evidence>
<dbReference type="EMBL" id="BAABHS010000016">
    <property type="protein sequence ID" value="GAA4974224.1"/>
    <property type="molecule type" value="Genomic_DNA"/>
</dbReference>
<protein>
    <recommendedName>
        <fullName evidence="3">Aminoglycoside phosphotransferase domain-containing protein</fullName>
    </recommendedName>
</protein>
<keyword evidence="2" id="KW-1185">Reference proteome</keyword>
<proteinExistence type="predicted"/>
<dbReference type="Proteomes" id="UP001500466">
    <property type="component" value="Unassembled WGS sequence"/>
</dbReference>
<evidence type="ECO:0000313" key="1">
    <source>
        <dbReference type="EMBL" id="GAA4974224.1"/>
    </source>
</evidence>